<evidence type="ECO:0000313" key="1">
    <source>
        <dbReference type="EMBL" id="MPC07833.1"/>
    </source>
</evidence>
<name>A0A5B7CJN3_PORTR</name>
<organism evidence="1 2">
    <name type="scientific">Portunus trituberculatus</name>
    <name type="common">Swimming crab</name>
    <name type="synonym">Neptunus trituberculatus</name>
    <dbReference type="NCBI Taxonomy" id="210409"/>
    <lineage>
        <taxon>Eukaryota</taxon>
        <taxon>Metazoa</taxon>
        <taxon>Ecdysozoa</taxon>
        <taxon>Arthropoda</taxon>
        <taxon>Crustacea</taxon>
        <taxon>Multicrustacea</taxon>
        <taxon>Malacostraca</taxon>
        <taxon>Eumalacostraca</taxon>
        <taxon>Eucarida</taxon>
        <taxon>Decapoda</taxon>
        <taxon>Pleocyemata</taxon>
        <taxon>Brachyura</taxon>
        <taxon>Eubrachyura</taxon>
        <taxon>Portunoidea</taxon>
        <taxon>Portunidae</taxon>
        <taxon>Portuninae</taxon>
        <taxon>Portunus</taxon>
    </lineage>
</organism>
<sequence length="61" mass="6814">MIKPKPRFSGLMVDLVRNESVFFLVTSSADMPDVLICYPPFSCKRSNILTLNSLKVKPTPA</sequence>
<gene>
    <name evidence="1" type="ORF">E2C01_000400</name>
</gene>
<dbReference type="AlphaFoldDB" id="A0A5B7CJN3"/>
<comment type="caution">
    <text evidence="1">The sequence shown here is derived from an EMBL/GenBank/DDBJ whole genome shotgun (WGS) entry which is preliminary data.</text>
</comment>
<proteinExistence type="predicted"/>
<dbReference type="EMBL" id="VSRR010000009">
    <property type="protein sequence ID" value="MPC07833.1"/>
    <property type="molecule type" value="Genomic_DNA"/>
</dbReference>
<accession>A0A5B7CJN3</accession>
<keyword evidence="2" id="KW-1185">Reference proteome</keyword>
<dbReference type="Proteomes" id="UP000324222">
    <property type="component" value="Unassembled WGS sequence"/>
</dbReference>
<protein>
    <submittedName>
        <fullName evidence="1">Uncharacterized protein</fullName>
    </submittedName>
</protein>
<evidence type="ECO:0000313" key="2">
    <source>
        <dbReference type="Proteomes" id="UP000324222"/>
    </source>
</evidence>
<reference evidence="1 2" key="1">
    <citation type="submission" date="2019-05" db="EMBL/GenBank/DDBJ databases">
        <title>Another draft genome of Portunus trituberculatus and its Hox gene families provides insights of decapod evolution.</title>
        <authorList>
            <person name="Jeong J.-H."/>
            <person name="Song I."/>
            <person name="Kim S."/>
            <person name="Choi T."/>
            <person name="Kim D."/>
            <person name="Ryu S."/>
            <person name="Kim W."/>
        </authorList>
    </citation>
    <scope>NUCLEOTIDE SEQUENCE [LARGE SCALE GENOMIC DNA]</scope>
    <source>
        <tissue evidence="1">Muscle</tissue>
    </source>
</reference>